<dbReference type="InterPro" id="IPR006675">
    <property type="entry name" value="HDIG_dom"/>
</dbReference>
<dbReference type="InterPro" id="IPR005249">
    <property type="entry name" value="YqeK"/>
</dbReference>
<comment type="catalytic activity">
    <reaction evidence="13">
        <text>P(1),P(4)-bis(5'-adenosyl) tetraphosphate + H2O = 2 ADP + 2 H(+)</text>
        <dbReference type="Rhea" id="RHEA:24252"/>
        <dbReference type="ChEBI" id="CHEBI:15377"/>
        <dbReference type="ChEBI" id="CHEBI:15378"/>
        <dbReference type="ChEBI" id="CHEBI:58141"/>
        <dbReference type="ChEBI" id="CHEBI:456216"/>
        <dbReference type="EC" id="3.6.1.41"/>
    </reaction>
</comment>
<dbReference type="EC" id="2.7.7.18" evidence="14"/>
<gene>
    <name evidence="14 16" type="primary">nadD</name>
    <name evidence="16" type="ORF">H8Z77_06870</name>
</gene>
<evidence type="ECO:0000256" key="9">
    <source>
        <dbReference type="ARBA" id="ARBA00022840"/>
    </source>
</evidence>
<evidence type="ECO:0000256" key="13">
    <source>
        <dbReference type="ARBA" id="ARBA00049417"/>
    </source>
</evidence>
<evidence type="ECO:0000256" key="1">
    <source>
        <dbReference type="ARBA" id="ARBA00002324"/>
    </source>
</evidence>
<dbReference type="NCBIfam" id="NF000840">
    <property type="entry name" value="PRK00071.1-3"/>
    <property type="match status" value="1"/>
</dbReference>
<keyword evidence="3 14" id="KW-0662">Pyridine nucleotide biosynthesis</keyword>
<sequence>MAKIGIFGGTFNPVHLGHQQMVQQIKEKKGLDQILVIPTNRPPHKTAEDLVDNHHRLAMCQLVFPETEGYTVSDVEFQLGGQSYTIRTLEYLKRQYPNDQLFLIVGSDMILTFDQWKDYQKILQQVIVFAGARGENEYQAMQQKAKELMRVAGTVEIISTDILPMSSTEIRRKIKSGESCEKLLDVKVQEYIQHHHLYQTISFPELQDIVQHELTPERYHHTLCVVKKAVELAEIHHGDKQKAKLAALLHDVMKNKEPNYLLQYFLTNGIILTDIERNSPPLWHSIAGAAYIQTELQIHDQDVINAVRYHTTARKGMSLLEKIIYIADCTSEERNYDGVEVQRKLAEKNLDYAILYSLKYNLGMLIQKQKPLHPDSVQAYHDLIKKIPEVL</sequence>
<dbReference type="EMBL" id="JACOQK010000001">
    <property type="protein sequence ID" value="MBC5787737.1"/>
    <property type="molecule type" value="Genomic_DNA"/>
</dbReference>
<keyword evidence="7 14" id="KW-0547">Nucleotide-binding</keyword>
<dbReference type="SUPFAM" id="SSF109604">
    <property type="entry name" value="HD-domain/PDEase-like"/>
    <property type="match status" value="1"/>
</dbReference>
<dbReference type="InterPro" id="IPR005248">
    <property type="entry name" value="NadD/NMNAT"/>
</dbReference>
<keyword evidence="5 14" id="KW-0548">Nucleotidyltransferase</keyword>
<dbReference type="NCBIfam" id="TIGR00488">
    <property type="entry name" value="bis(5'-nucleosyl)-tetraphosphatase (symmetrical) YqeK"/>
    <property type="match status" value="1"/>
</dbReference>
<dbReference type="NCBIfam" id="TIGR00482">
    <property type="entry name" value="nicotinate (nicotinamide) nucleotide adenylyltransferase"/>
    <property type="match status" value="1"/>
</dbReference>
<dbReference type="Pfam" id="PF01467">
    <property type="entry name" value="CTP_transf_like"/>
    <property type="match status" value="1"/>
</dbReference>
<feature type="domain" description="HD/PDEase" evidence="15">
    <location>
        <begin position="214"/>
        <end position="342"/>
    </location>
</feature>
<dbReference type="InterPro" id="IPR014729">
    <property type="entry name" value="Rossmann-like_a/b/a_fold"/>
</dbReference>
<dbReference type="Gene3D" id="3.40.50.620">
    <property type="entry name" value="HUPs"/>
    <property type="match status" value="1"/>
</dbReference>
<keyword evidence="4 14" id="KW-0808">Transferase</keyword>
<keyword evidence="17" id="KW-1185">Reference proteome</keyword>
<dbReference type="CDD" id="cd02165">
    <property type="entry name" value="NMNAT"/>
    <property type="match status" value="1"/>
</dbReference>
<dbReference type="RefSeq" id="WP_069987211.1">
    <property type="nucleotide sequence ID" value="NZ_JACOQK010000001.1"/>
</dbReference>
<evidence type="ECO:0000256" key="10">
    <source>
        <dbReference type="ARBA" id="ARBA00023004"/>
    </source>
</evidence>
<dbReference type="SUPFAM" id="SSF52374">
    <property type="entry name" value="Nucleotidylyl transferase"/>
    <property type="match status" value="1"/>
</dbReference>
<evidence type="ECO:0000256" key="14">
    <source>
        <dbReference type="HAMAP-Rule" id="MF_00244"/>
    </source>
</evidence>
<evidence type="ECO:0000256" key="7">
    <source>
        <dbReference type="ARBA" id="ARBA00022741"/>
    </source>
</evidence>
<organism evidence="16 17">
    <name type="scientific">Clostridium facile</name>
    <dbReference type="NCBI Taxonomy" id="2763035"/>
    <lineage>
        <taxon>Bacteria</taxon>
        <taxon>Bacillati</taxon>
        <taxon>Bacillota</taxon>
        <taxon>Clostridia</taxon>
        <taxon>Eubacteriales</taxon>
        <taxon>Clostridiaceae</taxon>
        <taxon>Clostridium</taxon>
    </lineage>
</organism>
<dbReference type="Proteomes" id="UP000649151">
    <property type="component" value="Unassembled WGS sequence"/>
</dbReference>
<evidence type="ECO:0000256" key="3">
    <source>
        <dbReference type="ARBA" id="ARBA00022642"/>
    </source>
</evidence>
<evidence type="ECO:0000313" key="17">
    <source>
        <dbReference type="Proteomes" id="UP000649151"/>
    </source>
</evidence>
<evidence type="ECO:0000256" key="11">
    <source>
        <dbReference type="ARBA" id="ARBA00023027"/>
    </source>
</evidence>
<evidence type="ECO:0000313" key="16">
    <source>
        <dbReference type="EMBL" id="MBC5787737.1"/>
    </source>
</evidence>
<comment type="similarity">
    <text evidence="14">Belongs to the NadD family.</text>
</comment>
<dbReference type="InterPro" id="IPR006674">
    <property type="entry name" value="HD_domain"/>
</dbReference>
<dbReference type="CDD" id="cd00077">
    <property type="entry name" value="HDc"/>
    <property type="match status" value="1"/>
</dbReference>
<keyword evidence="9 14" id="KW-0067">ATP-binding</keyword>
<reference evidence="16 17" key="1">
    <citation type="submission" date="2020-08" db="EMBL/GenBank/DDBJ databases">
        <title>Genome public.</title>
        <authorList>
            <person name="Liu C."/>
            <person name="Sun Q."/>
        </authorList>
    </citation>
    <scope>NUCLEOTIDE SEQUENCE [LARGE SCALE GENOMIC DNA]</scope>
    <source>
        <strain evidence="16 17">NSJ-27</strain>
    </source>
</reference>
<keyword evidence="10" id="KW-0408">Iron</keyword>
<protein>
    <recommendedName>
        <fullName evidence="14">Probable nicotinate-nucleotide adenylyltransferase</fullName>
        <ecNumber evidence="14">2.7.7.18</ecNumber>
    </recommendedName>
    <alternativeName>
        <fullName evidence="14">Deamido-NAD(+) diphosphorylase</fullName>
    </alternativeName>
    <alternativeName>
        <fullName evidence="14">Deamido-NAD(+) pyrophosphorylase</fullName>
    </alternativeName>
    <alternativeName>
        <fullName evidence="14">Nicotinate mononucleotide adenylyltransferase</fullName>
        <shortName evidence="14">NaMN adenylyltransferase</shortName>
    </alternativeName>
</protein>
<dbReference type="NCBIfam" id="TIGR00277">
    <property type="entry name" value="HDIG"/>
    <property type="match status" value="1"/>
</dbReference>
<name>A0ABR7ISE7_9CLOT</name>
<dbReference type="HAMAP" id="MF_00244">
    <property type="entry name" value="NaMN_adenylyltr"/>
    <property type="match status" value="1"/>
</dbReference>
<evidence type="ECO:0000256" key="4">
    <source>
        <dbReference type="ARBA" id="ARBA00022679"/>
    </source>
</evidence>
<dbReference type="NCBIfam" id="TIGR00125">
    <property type="entry name" value="cyt_tran_rel"/>
    <property type="match status" value="1"/>
</dbReference>
<evidence type="ECO:0000256" key="8">
    <source>
        <dbReference type="ARBA" id="ARBA00022801"/>
    </source>
</evidence>
<comment type="pathway">
    <text evidence="2 14">Cofactor biosynthesis; NAD(+) biosynthesis; deamido-NAD(+) from nicotinate D-ribonucleotide: step 1/1.</text>
</comment>
<comment type="function">
    <text evidence="1 14">Catalyzes the reversible adenylation of nicotinate mononucleotide (NaMN) to nicotinic acid adenine dinucleotide (NaAD).</text>
</comment>
<comment type="catalytic activity">
    <reaction evidence="12 14">
        <text>nicotinate beta-D-ribonucleotide + ATP + H(+) = deamido-NAD(+) + diphosphate</text>
        <dbReference type="Rhea" id="RHEA:22860"/>
        <dbReference type="ChEBI" id="CHEBI:15378"/>
        <dbReference type="ChEBI" id="CHEBI:30616"/>
        <dbReference type="ChEBI" id="CHEBI:33019"/>
        <dbReference type="ChEBI" id="CHEBI:57502"/>
        <dbReference type="ChEBI" id="CHEBI:58437"/>
        <dbReference type="EC" id="2.7.7.18"/>
    </reaction>
</comment>
<keyword evidence="8" id="KW-0378">Hydrolase</keyword>
<evidence type="ECO:0000259" key="15">
    <source>
        <dbReference type="SMART" id="SM00471"/>
    </source>
</evidence>
<comment type="caution">
    <text evidence="16">The sequence shown here is derived from an EMBL/GenBank/DDBJ whole genome shotgun (WGS) entry which is preliminary data.</text>
</comment>
<dbReference type="PANTHER" id="PTHR39321:SF3">
    <property type="entry name" value="PHOSPHOPANTETHEINE ADENYLYLTRANSFERASE"/>
    <property type="match status" value="1"/>
</dbReference>
<dbReference type="InterPro" id="IPR003607">
    <property type="entry name" value="HD/PDEase_dom"/>
</dbReference>
<evidence type="ECO:0000256" key="12">
    <source>
        <dbReference type="ARBA" id="ARBA00048721"/>
    </source>
</evidence>
<dbReference type="PANTHER" id="PTHR39321">
    <property type="entry name" value="NICOTINATE-NUCLEOTIDE ADENYLYLTRANSFERASE-RELATED"/>
    <property type="match status" value="1"/>
</dbReference>
<dbReference type="GO" id="GO:0016779">
    <property type="term" value="F:nucleotidyltransferase activity"/>
    <property type="evidence" value="ECO:0007669"/>
    <property type="project" value="UniProtKB-KW"/>
</dbReference>
<accession>A0ABR7ISE7</accession>
<proteinExistence type="inferred from homology"/>
<evidence type="ECO:0000256" key="6">
    <source>
        <dbReference type="ARBA" id="ARBA00022723"/>
    </source>
</evidence>
<keyword evidence="6" id="KW-0479">Metal-binding</keyword>
<evidence type="ECO:0000256" key="2">
    <source>
        <dbReference type="ARBA" id="ARBA00005019"/>
    </source>
</evidence>
<keyword evidence="11 14" id="KW-0520">NAD</keyword>
<dbReference type="Gene3D" id="1.10.3210.10">
    <property type="entry name" value="Hypothetical protein af1432"/>
    <property type="match status" value="1"/>
</dbReference>
<dbReference type="SMART" id="SM00471">
    <property type="entry name" value="HDc"/>
    <property type="match status" value="1"/>
</dbReference>
<evidence type="ECO:0000256" key="5">
    <source>
        <dbReference type="ARBA" id="ARBA00022695"/>
    </source>
</evidence>
<dbReference type="Pfam" id="PF01966">
    <property type="entry name" value="HD"/>
    <property type="match status" value="1"/>
</dbReference>
<dbReference type="InterPro" id="IPR004821">
    <property type="entry name" value="Cyt_trans-like"/>
</dbReference>